<name>A0A0E9TG21_ANGAN</name>
<accession>A0A0E9TG21</accession>
<reference evidence="1" key="1">
    <citation type="submission" date="2014-11" db="EMBL/GenBank/DDBJ databases">
        <authorList>
            <person name="Amaro Gonzalez C."/>
        </authorList>
    </citation>
    <scope>NUCLEOTIDE SEQUENCE</scope>
</reference>
<evidence type="ECO:0000313" key="1">
    <source>
        <dbReference type="EMBL" id="JAH52541.1"/>
    </source>
</evidence>
<dbReference type="EMBL" id="GBXM01056036">
    <property type="protein sequence ID" value="JAH52541.1"/>
    <property type="molecule type" value="Transcribed_RNA"/>
</dbReference>
<dbReference type="AlphaFoldDB" id="A0A0E9TG21"/>
<reference evidence="1" key="2">
    <citation type="journal article" date="2015" name="Fish Shellfish Immunol.">
        <title>Early steps in the European eel (Anguilla anguilla)-Vibrio vulnificus interaction in the gills: Role of the RtxA13 toxin.</title>
        <authorList>
            <person name="Callol A."/>
            <person name="Pajuelo D."/>
            <person name="Ebbesson L."/>
            <person name="Teles M."/>
            <person name="MacKenzie S."/>
            <person name="Amaro C."/>
        </authorList>
    </citation>
    <scope>NUCLEOTIDE SEQUENCE</scope>
</reference>
<organism evidence="1">
    <name type="scientific">Anguilla anguilla</name>
    <name type="common">European freshwater eel</name>
    <name type="synonym">Muraena anguilla</name>
    <dbReference type="NCBI Taxonomy" id="7936"/>
    <lineage>
        <taxon>Eukaryota</taxon>
        <taxon>Metazoa</taxon>
        <taxon>Chordata</taxon>
        <taxon>Craniata</taxon>
        <taxon>Vertebrata</taxon>
        <taxon>Euteleostomi</taxon>
        <taxon>Actinopterygii</taxon>
        <taxon>Neopterygii</taxon>
        <taxon>Teleostei</taxon>
        <taxon>Anguilliformes</taxon>
        <taxon>Anguillidae</taxon>
        <taxon>Anguilla</taxon>
    </lineage>
</organism>
<protein>
    <submittedName>
        <fullName evidence="1">Uncharacterized protein</fullName>
    </submittedName>
</protein>
<proteinExistence type="predicted"/>
<sequence>MRPRATWHVALPTYVRILPFLGELNTSVCSHCIFTFHITEL</sequence>